<dbReference type="InterPro" id="IPR001229">
    <property type="entry name" value="Jacalin-like_lectin_dom"/>
</dbReference>
<dbReference type="SUPFAM" id="SSF56219">
    <property type="entry name" value="DNase I-like"/>
    <property type="match status" value="1"/>
</dbReference>
<keyword evidence="3" id="KW-0255">Endonuclease</keyword>
<dbReference type="GO" id="GO:0004767">
    <property type="term" value="F:sphingomyelin phosphodiesterase activity"/>
    <property type="evidence" value="ECO:0007669"/>
    <property type="project" value="InterPro"/>
</dbReference>
<evidence type="ECO:0000256" key="1">
    <source>
        <dbReference type="SAM" id="SignalP"/>
    </source>
</evidence>
<dbReference type="OrthoDB" id="40902at2759"/>
<keyword evidence="3" id="KW-0378">Hydrolase</keyword>
<dbReference type="HOGENOM" id="CLU_032141_0_0_1"/>
<dbReference type="Pfam" id="PF22669">
    <property type="entry name" value="Exo_endo_phos2"/>
    <property type="match status" value="1"/>
</dbReference>
<dbReference type="PANTHER" id="PTHR16320:SF1">
    <property type="entry name" value="SPHINGOMYELINASE DDB_G0288017"/>
    <property type="match status" value="1"/>
</dbReference>
<dbReference type="InterPro" id="IPR036404">
    <property type="entry name" value="Jacalin-like_lectin_dom_sf"/>
</dbReference>
<dbReference type="GO" id="GO:0004519">
    <property type="term" value="F:endonuclease activity"/>
    <property type="evidence" value="ECO:0007669"/>
    <property type="project" value="UniProtKB-KW"/>
</dbReference>
<dbReference type="Pfam" id="PF01419">
    <property type="entry name" value="Jacalin"/>
    <property type="match status" value="1"/>
</dbReference>
<name>A0A074S164_9AGAM</name>
<dbReference type="GO" id="GO:0004527">
    <property type="term" value="F:exonuclease activity"/>
    <property type="evidence" value="ECO:0007669"/>
    <property type="project" value="UniProtKB-KW"/>
</dbReference>
<dbReference type="InterPro" id="IPR000300">
    <property type="entry name" value="IPPc"/>
</dbReference>
<sequence length="454" mass="49902">MPSLLVSSLAASTLCLAASGSLSLNEPAAVSPGVFNVLSINIAGLPEILNPNEESGHKRINAMYIGQKMSQYDYKVINVQEDFNYHARVYKYDSHRFRTATSGGVPLGSGLNTLSNYDWVDFARIKWNRCSDASGYDCMTRKGFTFMRLRIEQGVYIDMINLHTDAGTKPGDQVARRSNIQQVADFIDARSVGNAVIVFGDTNSRYTRSEDNIRIFTTQNNLTDAWVEAIGGKRPVAGADAILCPVGTQPDINCEVVDKVFYRGSPIIKLKSTGFFYDTSRFLSPEDEPLTDHHPVRVEFAYTLKDGLRQSDFRGGPHGIWFNDIALIPESPKLLSITIRGNNRLDGLTLTLVSGETFTHGGSGGRAHSLRLASDEYVQWVKLCWGRKKKRTQIFYAQAVTNKGGSVQAGKLTNECAKTSAPSGYGVVGSYGQAADEVNQLGFIYAEQKDSTTL</sequence>
<dbReference type="GO" id="GO:0005737">
    <property type="term" value="C:cytoplasm"/>
    <property type="evidence" value="ECO:0007669"/>
    <property type="project" value="TreeGrafter"/>
</dbReference>
<dbReference type="Gene3D" id="3.60.10.10">
    <property type="entry name" value="Endonuclease/exonuclease/phosphatase"/>
    <property type="match status" value="1"/>
</dbReference>
<evidence type="ECO:0000313" key="3">
    <source>
        <dbReference type="EMBL" id="KEP50643.1"/>
    </source>
</evidence>
<accession>A0A074S164</accession>
<keyword evidence="4" id="KW-1185">Reference proteome</keyword>
<organism evidence="3 4">
    <name type="scientific">Rhizoctonia solani 123E</name>
    <dbReference type="NCBI Taxonomy" id="1423351"/>
    <lineage>
        <taxon>Eukaryota</taxon>
        <taxon>Fungi</taxon>
        <taxon>Dikarya</taxon>
        <taxon>Basidiomycota</taxon>
        <taxon>Agaricomycotina</taxon>
        <taxon>Agaricomycetes</taxon>
        <taxon>Cantharellales</taxon>
        <taxon>Ceratobasidiaceae</taxon>
        <taxon>Rhizoctonia</taxon>
    </lineage>
</organism>
<comment type="caution">
    <text evidence="3">The sequence shown here is derived from an EMBL/GenBank/DDBJ whole genome shotgun (WGS) entry which is preliminary data.</text>
</comment>
<dbReference type="AlphaFoldDB" id="A0A074S164"/>
<protein>
    <submittedName>
        <fullName evidence="3">Endonuclease/exonuclease/phosphatase family protein</fullName>
    </submittedName>
</protein>
<dbReference type="Gene3D" id="2.100.10.30">
    <property type="entry name" value="Jacalin-like lectin domain"/>
    <property type="match status" value="1"/>
</dbReference>
<feature type="signal peptide" evidence="1">
    <location>
        <begin position="1"/>
        <end position="17"/>
    </location>
</feature>
<dbReference type="Proteomes" id="UP000027456">
    <property type="component" value="Unassembled WGS sequence"/>
</dbReference>
<dbReference type="GO" id="GO:0016791">
    <property type="term" value="F:phosphatase activity"/>
    <property type="evidence" value="ECO:0007669"/>
    <property type="project" value="InterPro"/>
</dbReference>
<dbReference type="SUPFAM" id="SSF51101">
    <property type="entry name" value="Mannose-binding lectins"/>
    <property type="match status" value="1"/>
</dbReference>
<feature type="chain" id="PRO_5001700280" evidence="1">
    <location>
        <begin position="18"/>
        <end position="454"/>
    </location>
</feature>
<evidence type="ECO:0000259" key="2">
    <source>
        <dbReference type="SMART" id="SM00915"/>
    </source>
</evidence>
<dbReference type="EMBL" id="AZST01000235">
    <property type="protein sequence ID" value="KEP50643.1"/>
    <property type="molecule type" value="Genomic_DNA"/>
</dbReference>
<dbReference type="InterPro" id="IPR038772">
    <property type="entry name" value="Sph/SMPD2-like"/>
</dbReference>
<dbReference type="InterPro" id="IPR036691">
    <property type="entry name" value="Endo/exonu/phosph_ase_sf"/>
</dbReference>
<dbReference type="SMART" id="SM00915">
    <property type="entry name" value="Jacalin"/>
    <property type="match status" value="1"/>
</dbReference>
<evidence type="ECO:0000313" key="4">
    <source>
        <dbReference type="Proteomes" id="UP000027456"/>
    </source>
</evidence>
<proteinExistence type="predicted"/>
<dbReference type="CDD" id="cd09615">
    <property type="entry name" value="Jacalin_EEP"/>
    <property type="match status" value="1"/>
</dbReference>
<keyword evidence="3" id="KW-0540">Nuclease</keyword>
<gene>
    <name evidence="3" type="ORF">V565_076350</name>
</gene>
<dbReference type="GO" id="GO:0046856">
    <property type="term" value="P:phosphatidylinositol dephosphorylation"/>
    <property type="evidence" value="ECO:0007669"/>
    <property type="project" value="InterPro"/>
</dbReference>
<feature type="domain" description="Jacalin-type lectin" evidence="2">
    <location>
        <begin position="319"/>
        <end position="447"/>
    </location>
</feature>
<reference evidence="3 4" key="1">
    <citation type="submission" date="2013-12" db="EMBL/GenBank/DDBJ databases">
        <authorList>
            <person name="Cubeta M."/>
            <person name="Pakala S."/>
            <person name="Fedorova N."/>
            <person name="Thomas E."/>
            <person name="Dean R."/>
            <person name="Jabaji S."/>
            <person name="Neate S."/>
            <person name="Toda T."/>
            <person name="Tavantzis S."/>
            <person name="Vilgalys R."/>
            <person name="Bharathan N."/>
            <person name="Pakala S."/>
            <person name="Losada L.S."/>
            <person name="Zafar N."/>
            <person name="Nierman W."/>
        </authorList>
    </citation>
    <scope>NUCLEOTIDE SEQUENCE [LARGE SCALE GENOMIC DNA]</scope>
    <source>
        <strain evidence="3 4">123E</strain>
    </source>
</reference>
<keyword evidence="1" id="KW-0732">Signal</keyword>
<dbReference type="PANTHER" id="PTHR16320">
    <property type="entry name" value="SPHINGOMYELINASE FAMILY MEMBER"/>
    <property type="match status" value="1"/>
</dbReference>
<keyword evidence="3" id="KW-0269">Exonuclease</keyword>